<sequence>MQLDHLRETNPTSLKTIGLLAFILKGREKYGKAEEQYRQLFKAAGEETVDEKTLRTSLDFGSILRNLGKNEEAIERYEQIADEVLNLKDDIHFIGIADVITGLAKELAALGRAETAEKILRLEIEKIKGEEEMLLTLALCQLALAEMLTEQERYAEV</sequence>
<reference evidence="1 2" key="1">
    <citation type="submission" date="2020-03" db="EMBL/GenBank/DDBJ databases">
        <title>Draft Genome Sequence of Cudoniella acicularis.</title>
        <authorList>
            <person name="Buettner E."/>
            <person name="Kellner H."/>
        </authorList>
    </citation>
    <scope>NUCLEOTIDE SEQUENCE [LARGE SCALE GENOMIC DNA]</scope>
    <source>
        <strain evidence="1 2">DSM 108380</strain>
    </source>
</reference>
<dbReference type="EMBL" id="JAAMPI010001271">
    <property type="protein sequence ID" value="KAF4625893.1"/>
    <property type="molecule type" value="Genomic_DNA"/>
</dbReference>
<dbReference type="SUPFAM" id="SSF48452">
    <property type="entry name" value="TPR-like"/>
    <property type="match status" value="1"/>
</dbReference>
<name>A0A8H4RBJ1_9HELO</name>
<dbReference type="InterPro" id="IPR011990">
    <property type="entry name" value="TPR-like_helical_dom_sf"/>
</dbReference>
<gene>
    <name evidence="1" type="ORF">G7Y89_g12274</name>
</gene>
<proteinExistence type="predicted"/>
<dbReference type="Gene3D" id="1.25.40.10">
    <property type="entry name" value="Tetratricopeptide repeat domain"/>
    <property type="match status" value="1"/>
</dbReference>
<comment type="caution">
    <text evidence="1">The sequence shown here is derived from an EMBL/GenBank/DDBJ whole genome shotgun (WGS) entry which is preliminary data.</text>
</comment>
<protein>
    <recommendedName>
        <fullName evidence="3">Tetratricopeptide repeat protein</fullName>
    </recommendedName>
</protein>
<evidence type="ECO:0008006" key="3">
    <source>
        <dbReference type="Google" id="ProtNLM"/>
    </source>
</evidence>
<dbReference type="Proteomes" id="UP000566819">
    <property type="component" value="Unassembled WGS sequence"/>
</dbReference>
<accession>A0A8H4RBJ1</accession>
<organism evidence="1 2">
    <name type="scientific">Cudoniella acicularis</name>
    <dbReference type="NCBI Taxonomy" id="354080"/>
    <lineage>
        <taxon>Eukaryota</taxon>
        <taxon>Fungi</taxon>
        <taxon>Dikarya</taxon>
        <taxon>Ascomycota</taxon>
        <taxon>Pezizomycotina</taxon>
        <taxon>Leotiomycetes</taxon>
        <taxon>Helotiales</taxon>
        <taxon>Tricladiaceae</taxon>
        <taxon>Cudoniella</taxon>
    </lineage>
</organism>
<evidence type="ECO:0000313" key="1">
    <source>
        <dbReference type="EMBL" id="KAF4625893.1"/>
    </source>
</evidence>
<evidence type="ECO:0000313" key="2">
    <source>
        <dbReference type="Proteomes" id="UP000566819"/>
    </source>
</evidence>
<dbReference type="AlphaFoldDB" id="A0A8H4RBJ1"/>
<keyword evidence="2" id="KW-1185">Reference proteome</keyword>